<name>A0ABR1EID2_NECAM</name>
<sequence>MVLSRFQPLAPRTASSAAVYAAVPGFVVLLRQYKLRWSILPSHGQQTSSKRFVREGCGSINHLNYSAQGYNSWRSRIKKKEDSEDARSRIEKKEDQKPKRGPRRKQTQTKPERPNEDQEEERVHRKA</sequence>
<evidence type="ECO:0000256" key="1">
    <source>
        <dbReference type="SAM" id="MobiDB-lite"/>
    </source>
</evidence>
<feature type="region of interest" description="Disordered" evidence="1">
    <location>
        <begin position="77"/>
        <end position="127"/>
    </location>
</feature>
<comment type="caution">
    <text evidence="2">The sequence shown here is derived from an EMBL/GenBank/DDBJ whole genome shotgun (WGS) entry which is preliminary data.</text>
</comment>
<dbReference type="EMBL" id="JAVFWL010000006">
    <property type="protein sequence ID" value="KAK6762213.1"/>
    <property type="molecule type" value="Genomic_DNA"/>
</dbReference>
<keyword evidence="3" id="KW-1185">Reference proteome</keyword>
<proteinExistence type="predicted"/>
<dbReference type="Proteomes" id="UP001303046">
    <property type="component" value="Unassembled WGS sequence"/>
</dbReference>
<evidence type="ECO:0000313" key="2">
    <source>
        <dbReference type="EMBL" id="KAK6762213.1"/>
    </source>
</evidence>
<evidence type="ECO:0000313" key="3">
    <source>
        <dbReference type="Proteomes" id="UP001303046"/>
    </source>
</evidence>
<protein>
    <submittedName>
        <fullName evidence="2">Uncharacterized protein</fullName>
    </submittedName>
</protein>
<organism evidence="2 3">
    <name type="scientific">Necator americanus</name>
    <name type="common">Human hookworm</name>
    <dbReference type="NCBI Taxonomy" id="51031"/>
    <lineage>
        <taxon>Eukaryota</taxon>
        <taxon>Metazoa</taxon>
        <taxon>Ecdysozoa</taxon>
        <taxon>Nematoda</taxon>
        <taxon>Chromadorea</taxon>
        <taxon>Rhabditida</taxon>
        <taxon>Rhabditina</taxon>
        <taxon>Rhabditomorpha</taxon>
        <taxon>Strongyloidea</taxon>
        <taxon>Ancylostomatidae</taxon>
        <taxon>Bunostominae</taxon>
        <taxon>Necator</taxon>
    </lineage>
</organism>
<accession>A0ABR1EID2</accession>
<gene>
    <name evidence="2" type="primary">Necator_chrX.g23231</name>
    <name evidence="2" type="ORF">RB195_023068</name>
</gene>
<reference evidence="2 3" key="1">
    <citation type="submission" date="2023-08" db="EMBL/GenBank/DDBJ databases">
        <title>A Necator americanus chromosomal reference genome.</title>
        <authorList>
            <person name="Ilik V."/>
            <person name="Petrzelkova K.J."/>
            <person name="Pardy F."/>
            <person name="Fuh T."/>
            <person name="Niatou-Singa F.S."/>
            <person name="Gouil Q."/>
            <person name="Baker L."/>
            <person name="Ritchie M.E."/>
            <person name="Jex A.R."/>
            <person name="Gazzola D."/>
            <person name="Li H."/>
            <person name="Toshio Fujiwara R."/>
            <person name="Zhan B."/>
            <person name="Aroian R.V."/>
            <person name="Pafco B."/>
            <person name="Schwarz E.M."/>
        </authorList>
    </citation>
    <scope>NUCLEOTIDE SEQUENCE [LARGE SCALE GENOMIC DNA]</scope>
    <source>
        <strain evidence="2 3">Aroian</strain>
        <tissue evidence="2">Whole animal</tissue>
    </source>
</reference>
<feature type="compositionally biased region" description="Basic and acidic residues" evidence="1">
    <location>
        <begin position="79"/>
        <end position="98"/>
    </location>
</feature>